<dbReference type="PANTHER" id="PTHR46443:SF3">
    <property type="entry name" value="PROTEIN MARD1"/>
    <property type="match status" value="1"/>
</dbReference>
<dbReference type="HOGENOM" id="CLU_207460_0_0_1"/>
<name>U5FYJ6_POPTR</name>
<sequence>MEIPNSTKVFSGCLSASEIELSKDYTYVITHGPAPRTTHIFYNCIVESYYGKDNNRFLGDGSSY</sequence>
<organism evidence="1 2">
    <name type="scientific">Populus trichocarpa</name>
    <name type="common">Western balsam poplar</name>
    <name type="synonym">Populus balsamifera subsp. trichocarpa</name>
    <dbReference type="NCBI Taxonomy" id="3694"/>
    <lineage>
        <taxon>Eukaryota</taxon>
        <taxon>Viridiplantae</taxon>
        <taxon>Streptophyta</taxon>
        <taxon>Embryophyta</taxon>
        <taxon>Tracheophyta</taxon>
        <taxon>Spermatophyta</taxon>
        <taxon>Magnoliopsida</taxon>
        <taxon>eudicotyledons</taxon>
        <taxon>Gunneridae</taxon>
        <taxon>Pentapetalae</taxon>
        <taxon>rosids</taxon>
        <taxon>fabids</taxon>
        <taxon>Malpighiales</taxon>
        <taxon>Salicaceae</taxon>
        <taxon>Saliceae</taxon>
        <taxon>Populus</taxon>
    </lineage>
</organism>
<dbReference type="Proteomes" id="UP000006729">
    <property type="component" value="Chromosome 11"/>
</dbReference>
<accession>U5FYJ6</accession>
<evidence type="ECO:0000313" key="1">
    <source>
        <dbReference type="EMBL" id="PNT12009.1"/>
    </source>
</evidence>
<dbReference type="InParanoid" id="U5FYJ6"/>
<dbReference type="EMBL" id="CM009300">
    <property type="protein sequence ID" value="PNT12009.1"/>
    <property type="molecule type" value="Genomic_DNA"/>
</dbReference>
<dbReference type="AlphaFoldDB" id="U5FYJ6"/>
<proteinExistence type="predicted"/>
<reference evidence="1 2" key="1">
    <citation type="journal article" date="2006" name="Science">
        <title>The genome of black cottonwood, Populus trichocarpa (Torr. &amp; Gray).</title>
        <authorList>
            <person name="Tuskan G.A."/>
            <person name="Difazio S."/>
            <person name="Jansson S."/>
            <person name="Bohlmann J."/>
            <person name="Grigoriev I."/>
            <person name="Hellsten U."/>
            <person name="Putnam N."/>
            <person name="Ralph S."/>
            <person name="Rombauts S."/>
            <person name="Salamov A."/>
            <person name="Schein J."/>
            <person name="Sterck L."/>
            <person name="Aerts A."/>
            <person name="Bhalerao R.R."/>
            <person name="Bhalerao R.P."/>
            <person name="Blaudez D."/>
            <person name="Boerjan W."/>
            <person name="Brun A."/>
            <person name="Brunner A."/>
            <person name="Busov V."/>
            <person name="Campbell M."/>
            <person name="Carlson J."/>
            <person name="Chalot M."/>
            <person name="Chapman J."/>
            <person name="Chen G.L."/>
            <person name="Cooper D."/>
            <person name="Coutinho P.M."/>
            <person name="Couturier J."/>
            <person name="Covert S."/>
            <person name="Cronk Q."/>
            <person name="Cunningham R."/>
            <person name="Davis J."/>
            <person name="Degroeve S."/>
            <person name="Dejardin A."/>
            <person name="Depamphilis C."/>
            <person name="Detter J."/>
            <person name="Dirks B."/>
            <person name="Dubchak I."/>
            <person name="Duplessis S."/>
            <person name="Ehlting J."/>
            <person name="Ellis B."/>
            <person name="Gendler K."/>
            <person name="Goodstein D."/>
            <person name="Gribskov M."/>
            <person name="Grimwood J."/>
            <person name="Groover A."/>
            <person name="Gunter L."/>
            <person name="Hamberger B."/>
            <person name="Heinze B."/>
            <person name="Helariutta Y."/>
            <person name="Henrissat B."/>
            <person name="Holligan D."/>
            <person name="Holt R."/>
            <person name="Huang W."/>
            <person name="Islam-Faridi N."/>
            <person name="Jones S."/>
            <person name="Jones-Rhoades M."/>
            <person name="Jorgensen R."/>
            <person name="Joshi C."/>
            <person name="Kangasjarvi J."/>
            <person name="Karlsson J."/>
            <person name="Kelleher C."/>
            <person name="Kirkpatrick R."/>
            <person name="Kirst M."/>
            <person name="Kohler A."/>
            <person name="Kalluri U."/>
            <person name="Larimer F."/>
            <person name="Leebens-Mack J."/>
            <person name="Leple J.C."/>
            <person name="Locascio P."/>
            <person name="Lou Y."/>
            <person name="Lucas S."/>
            <person name="Martin F."/>
            <person name="Montanini B."/>
            <person name="Napoli C."/>
            <person name="Nelson D.R."/>
            <person name="Nelson C."/>
            <person name="Nieminen K."/>
            <person name="Nilsson O."/>
            <person name="Pereda V."/>
            <person name="Peter G."/>
            <person name="Philippe R."/>
            <person name="Pilate G."/>
            <person name="Poliakov A."/>
            <person name="Razumovskaya J."/>
            <person name="Richardson P."/>
            <person name="Rinaldi C."/>
            <person name="Ritland K."/>
            <person name="Rouze P."/>
            <person name="Ryaboy D."/>
            <person name="Schmutz J."/>
            <person name="Schrader J."/>
            <person name="Segerman B."/>
            <person name="Shin H."/>
            <person name="Siddiqui A."/>
            <person name="Sterky F."/>
            <person name="Terry A."/>
            <person name="Tsai C.J."/>
            <person name="Uberbacher E."/>
            <person name="Unneberg P."/>
            <person name="Vahala J."/>
            <person name="Wall K."/>
            <person name="Wessler S."/>
            <person name="Yang G."/>
            <person name="Yin T."/>
            <person name="Douglas C."/>
            <person name="Marra M."/>
            <person name="Sandberg G."/>
            <person name="Van de Peer Y."/>
            <person name="Rokhsar D."/>
        </authorList>
    </citation>
    <scope>NUCLEOTIDE SEQUENCE [LARGE SCALE GENOMIC DNA]</scope>
    <source>
        <strain evidence="2">cv. Nisqually</strain>
    </source>
</reference>
<protein>
    <submittedName>
        <fullName evidence="1">Uncharacterized protein</fullName>
    </submittedName>
</protein>
<keyword evidence="2" id="KW-1185">Reference proteome</keyword>
<evidence type="ECO:0000313" key="2">
    <source>
        <dbReference type="Proteomes" id="UP000006729"/>
    </source>
</evidence>
<dbReference type="InterPro" id="IPR044593">
    <property type="entry name" value="FLZ8/MARD1"/>
</dbReference>
<dbReference type="STRING" id="3694.U5FYJ6"/>
<dbReference type="PANTHER" id="PTHR46443">
    <property type="entry name" value="FCS-LIKE ZINC FINGER 8"/>
    <property type="match status" value="1"/>
</dbReference>
<gene>
    <name evidence="1" type="ORF">POPTR_011G058700</name>
</gene>